<evidence type="ECO:0000259" key="10">
    <source>
        <dbReference type="PROSITE" id="PS50165"/>
    </source>
</evidence>
<dbReference type="PANTHER" id="PTHR30562:SF1">
    <property type="entry name" value="UVRABC SYSTEM PROTEIN C"/>
    <property type="match status" value="1"/>
</dbReference>
<keyword evidence="12" id="KW-1185">Reference proteome</keyword>
<organism evidence="11 12">
    <name type="scientific">Legionella cardiaca</name>
    <dbReference type="NCBI Taxonomy" id="1071983"/>
    <lineage>
        <taxon>Bacteria</taxon>
        <taxon>Pseudomonadati</taxon>
        <taxon>Pseudomonadota</taxon>
        <taxon>Gammaproteobacteria</taxon>
        <taxon>Legionellales</taxon>
        <taxon>Legionellaceae</taxon>
        <taxon>Legionella</taxon>
    </lineage>
</organism>
<dbReference type="PANTHER" id="PTHR30562">
    <property type="entry name" value="UVRC/OXIDOREDUCTASE"/>
    <property type="match status" value="1"/>
</dbReference>
<evidence type="ECO:0000256" key="2">
    <source>
        <dbReference type="ARBA" id="ARBA00022763"/>
    </source>
</evidence>
<proteinExistence type="inferred from homology"/>
<dbReference type="InterPro" id="IPR036876">
    <property type="entry name" value="UVR_dom_sf"/>
</dbReference>
<feature type="domain" description="GIY-YIG" evidence="9">
    <location>
        <begin position="20"/>
        <end position="98"/>
    </location>
</feature>
<dbReference type="NCBIfam" id="NF001824">
    <property type="entry name" value="PRK00558.1-5"/>
    <property type="match status" value="1"/>
</dbReference>
<dbReference type="EMBL" id="CP119078">
    <property type="protein sequence ID" value="WED42207.1"/>
    <property type="molecule type" value="Genomic_DNA"/>
</dbReference>
<evidence type="ECO:0000313" key="12">
    <source>
        <dbReference type="Proteomes" id="UP001222087"/>
    </source>
</evidence>
<dbReference type="Proteomes" id="UP001222087">
    <property type="component" value="Chromosome"/>
</dbReference>
<dbReference type="Gene3D" id="3.30.420.340">
    <property type="entry name" value="UvrC, RNAse H endonuclease domain"/>
    <property type="match status" value="1"/>
</dbReference>
<dbReference type="InterPro" id="IPR047296">
    <property type="entry name" value="GIY-YIG_UvrC_Cho"/>
</dbReference>
<protein>
    <recommendedName>
        <fullName evidence="7">UvrABC system protein C</fullName>
        <shortName evidence="7">Protein UvrC</shortName>
    </recommendedName>
    <alternativeName>
        <fullName evidence="7">Excinuclease ABC subunit C</fullName>
    </alternativeName>
</protein>
<accession>A0ABY8ASQ1</accession>
<dbReference type="CDD" id="cd10434">
    <property type="entry name" value="GIY-YIG_UvrC_Cho"/>
    <property type="match status" value="1"/>
</dbReference>
<dbReference type="PROSITE" id="PS50164">
    <property type="entry name" value="GIY_YIG"/>
    <property type="match status" value="1"/>
</dbReference>
<comment type="function">
    <text evidence="7">The UvrABC repair system catalyzes the recognition and processing of DNA lesions. UvrC both incises the 5' and 3' sides of the lesion. The N-terminal half is responsible for the 3' incision and the C-terminal half is responsible for the 5' incision.</text>
</comment>
<keyword evidence="6 7" id="KW-0742">SOS response</keyword>
<dbReference type="InterPro" id="IPR010994">
    <property type="entry name" value="RuvA_2-like"/>
</dbReference>
<evidence type="ECO:0000256" key="4">
    <source>
        <dbReference type="ARBA" id="ARBA00022881"/>
    </source>
</evidence>
<dbReference type="InterPro" id="IPR050066">
    <property type="entry name" value="UvrABC_protein_C"/>
</dbReference>
<dbReference type="SMART" id="SM00278">
    <property type="entry name" value="HhH1"/>
    <property type="match status" value="2"/>
</dbReference>
<dbReference type="SUPFAM" id="SSF82771">
    <property type="entry name" value="GIY-YIG endonuclease"/>
    <property type="match status" value="1"/>
</dbReference>
<keyword evidence="2 7" id="KW-0227">DNA damage</keyword>
<dbReference type="InterPro" id="IPR000305">
    <property type="entry name" value="GIY-YIG_endonuc"/>
</dbReference>
<dbReference type="InterPro" id="IPR004791">
    <property type="entry name" value="UvrC"/>
</dbReference>
<dbReference type="Pfam" id="PF14520">
    <property type="entry name" value="HHH_5"/>
    <property type="match status" value="1"/>
</dbReference>
<comment type="subcellular location">
    <subcellularLocation>
        <location evidence="7">Cytoplasm</location>
    </subcellularLocation>
</comment>
<dbReference type="Gene3D" id="4.10.860.10">
    <property type="entry name" value="UVR domain"/>
    <property type="match status" value="1"/>
</dbReference>
<dbReference type="SUPFAM" id="SSF47781">
    <property type="entry name" value="RuvA domain 2-like"/>
    <property type="match status" value="1"/>
</dbReference>
<keyword evidence="3 7" id="KW-0228">DNA excision</keyword>
<dbReference type="Pfam" id="PF01541">
    <property type="entry name" value="GIY-YIG"/>
    <property type="match status" value="1"/>
</dbReference>
<evidence type="ECO:0000259" key="9">
    <source>
        <dbReference type="PROSITE" id="PS50164"/>
    </source>
</evidence>
<dbReference type="HAMAP" id="MF_00203">
    <property type="entry name" value="UvrC"/>
    <property type="match status" value="1"/>
</dbReference>
<dbReference type="NCBIfam" id="TIGR00194">
    <property type="entry name" value="uvrC"/>
    <property type="match status" value="1"/>
</dbReference>
<keyword evidence="5 7" id="KW-0234">DNA repair</keyword>
<dbReference type="SMART" id="SM00465">
    <property type="entry name" value="GIYc"/>
    <property type="match status" value="1"/>
</dbReference>
<gene>
    <name evidence="7 11" type="primary">uvrC</name>
    <name evidence="11" type="ORF">PXX05_09720</name>
</gene>
<feature type="domain" description="UVR" evidence="8">
    <location>
        <begin position="208"/>
        <end position="243"/>
    </location>
</feature>
<reference evidence="11 12" key="1">
    <citation type="submission" date="2023-02" db="EMBL/GenBank/DDBJ databases">
        <title>Genome Sequence of L. cardiaca H63T.</title>
        <authorList>
            <person name="Lopez A.E."/>
            <person name="Cianciotto N.P."/>
        </authorList>
    </citation>
    <scope>NUCLEOTIDE SEQUENCE [LARGE SCALE GENOMIC DNA]</scope>
    <source>
        <strain evidence="11 12">H63</strain>
    </source>
</reference>
<comment type="subunit">
    <text evidence="7">Interacts with UvrB in an incision complex.</text>
</comment>
<dbReference type="Pfam" id="PF02151">
    <property type="entry name" value="UVR"/>
    <property type="match status" value="1"/>
</dbReference>
<name>A0ABY8ASQ1_9GAMM</name>
<keyword evidence="1 7" id="KW-0963">Cytoplasm</keyword>
<evidence type="ECO:0000256" key="7">
    <source>
        <dbReference type="HAMAP-Rule" id="MF_00203"/>
    </source>
</evidence>
<dbReference type="InterPro" id="IPR001943">
    <property type="entry name" value="UVR_dom"/>
</dbReference>
<evidence type="ECO:0000256" key="1">
    <source>
        <dbReference type="ARBA" id="ARBA00022490"/>
    </source>
</evidence>
<keyword evidence="4 7" id="KW-0267">Excision nuclease</keyword>
<evidence type="ECO:0000256" key="6">
    <source>
        <dbReference type="ARBA" id="ARBA00023236"/>
    </source>
</evidence>
<dbReference type="InterPro" id="IPR038476">
    <property type="entry name" value="UvrC_RNase_H_dom_sf"/>
</dbReference>
<evidence type="ECO:0000259" key="8">
    <source>
        <dbReference type="PROSITE" id="PS50151"/>
    </source>
</evidence>
<dbReference type="InterPro" id="IPR003583">
    <property type="entry name" value="Hlx-hairpin-Hlx_DNA-bd_motif"/>
</dbReference>
<evidence type="ECO:0000313" key="11">
    <source>
        <dbReference type="EMBL" id="WED42207.1"/>
    </source>
</evidence>
<evidence type="ECO:0000256" key="5">
    <source>
        <dbReference type="ARBA" id="ARBA00023204"/>
    </source>
</evidence>
<sequence length="619" mass="70105">MLSVNMTANDLSAFIANLTSEPGVYRMLDEEGTVLYVGKASNLKKRVSSYFNKQNAGAKTRSLVNQIKSIEISITRSETEALLLESNLIKTLRPKYNVLLRDDKSYPYIHVSKHTFPRMELYRSKKKPKKGEFYGPFPSVAAVRDTLGTIQKTFKIRNCSDSYFNVRSRPCLQYQIKRCSAPCTGYISPEAYKQSIQDATRFLQGKCQLILDDLEKRMEQAVARLAFEEAAIFRDQIKSLRLVQEQQSVVQLRGDADVIAIEAQPGFACVQCVTIRDGHVLASQSFFPSVPQRTFVEEEEVENDLWQQVFEAFIAFYYIDNPERIPALIITNQPLSDSEALQGMLSELRGKSCLIQTKPRGVKARWLDFAINNLRLSVADHVASSATLSKRYDALASLLQLEEKITRMECFDISHTQGKETVASCVVFDAEGPRKSDYRRFNIQGITPGDDYAAMEQAITRRFKRLVQEQRLPNILIIDGGKGQVTTAQRVFDSLQIDNVILVGIAKGPDRKAGWERLILVTEEKEISLPADSPALHLLQHIRDEAHRFAITTHRKKRQHASFESSLESIEGVGPKRRQALLRRFGGLRELARAPIDEIVKVSGINAELANRIYQHFHS</sequence>
<dbReference type="PROSITE" id="PS50151">
    <property type="entry name" value="UVR"/>
    <property type="match status" value="1"/>
</dbReference>
<evidence type="ECO:0000256" key="3">
    <source>
        <dbReference type="ARBA" id="ARBA00022769"/>
    </source>
</evidence>
<comment type="similarity">
    <text evidence="7">Belongs to the UvrC family.</text>
</comment>
<dbReference type="SUPFAM" id="SSF46600">
    <property type="entry name" value="C-terminal UvrC-binding domain of UvrB"/>
    <property type="match status" value="1"/>
</dbReference>
<dbReference type="Gene3D" id="3.40.1440.10">
    <property type="entry name" value="GIY-YIG endonuclease"/>
    <property type="match status" value="1"/>
</dbReference>
<dbReference type="InterPro" id="IPR035901">
    <property type="entry name" value="GIY-YIG_endonuc_sf"/>
</dbReference>
<feature type="domain" description="UvrC family homology region profile" evidence="10">
    <location>
        <begin position="258"/>
        <end position="492"/>
    </location>
</feature>
<dbReference type="PROSITE" id="PS50165">
    <property type="entry name" value="UVRC"/>
    <property type="match status" value="1"/>
</dbReference>
<dbReference type="Pfam" id="PF08459">
    <property type="entry name" value="UvrC_RNaseH_dom"/>
    <property type="match status" value="1"/>
</dbReference>
<dbReference type="Pfam" id="PF22920">
    <property type="entry name" value="UvrC_RNaseH"/>
    <property type="match status" value="1"/>
</dbReference>
<dbReference type="InterPro" id="IPR001162">
    <property type="entry name" value="UvrC_RNase_H_dom"/>
</dbReference>
<dbReference type="Gene3D" id="1.10.150.20">
    <property type="entry name" value="5' to 3' exonuclease, C-terminal subdomain"/>
    <property type="match status" value="1"/>
</dbReference>